<accession>A0A5B8V534</accession>
<keyword evidence="1 2" id="KW-0597">Phosphoprotein</keyword>
<evidence type="ECO:0000313" key="5">
    <source>
        <dbReference type="Proteomes" id="UP000321533"/>
    </source>
</evidence>
<dbReference type="PROSITE" id="PS50110">
    <property type="entry name" value="RESPONSE_REGULATORY"/>
    <property type="match status" value="1"/>
</dbReference>
<gene>
    <name evidence="4" type="ORF">FRZ67_04575</name>
</gene>
<dbReference type="EMBL" id="CP042435">
    <property type="protein sequence ID" value="QEC66607.1"/>
    <property type="molecule type" value="Genomic_DNA"/>
</dbReference>
<feature type="modified residue" description="4-aspartylphosphate" evidence="2">
    <location>
        <position position="52"/>
    </location>
</feature>
<dbReference type="SMART" id="SM00448">
    <property type="entry name" value="REC"/>
    <property type="match status" value="1"/>
</dbReference>
<dbReference type="Proteomes" id="UP000321533">
    <property type="component" value="Chromosome"/>
</dbReference>
<dbReference type="SUPFAM" id="SSF52172">
    <property type="entry name" value="CheY-like"/>
    <property type="match status" value="1"/>
</dbReference>
<proteinExistence type="predicted"/>
<evidence type="ECO:0000256" key="1">
    <source>
        <dbReference type="ARBA" id="ARBA00022553"/>
    </source>
</evidence>
<dbReference type="InterPro" id="IPR050595">
    <property type="entry name" value="Bact_response_regulator"/>
</dbReference>
<evidence type="ECO:0000259" key="3">
    <source>
        <dbReference type="PROSITE" id="PS50110"/>
    </source>
</evidence>
<sequence length="116" mass="13400">MKKRIYVIEDDNVMLLVLESLLLKNDYEVIKDFNGKNIMVSRKPYPDLYIIDINLIGKDGCDFCRLIKEESSTIPVILISANIDLEKKAKECNADKFLTKPFEPQHLLNSIQELIV</sequence>
<dbReference type="CDD" id="cd00156">
    <property type="entry name" value="REC"/>
    <property type="match status" value="1"/>
</dbReference>
<reference evidence="4 5" key="1">
    <citation type="journal article" date="2016" name="Int. J. Syst. Evol. Microbiol.">
        <title>Panacibacter ginsenosidivorans gen. nov., sp. nov., with ginsenoside converting activity isolated from soil of a ginseng field.</title>
        <authorList>
            <person name="Siddiqi M.Z."/>
            <person name="Muhammad Shafi S."/>
            <person name="Choi K.D."/>
            <person name="Im W.T."/>
        </authorList>
    </citation>
    <scope>NUCLEOTIDE SEQUENCE [LARGE SCALE GENOMIC DNA]</scope>
    <source>
        <strain evidence="4 5">Gsoil1550</strain>
    </source>
</reference>
<dbReference type="InterPro" id="IPR011006">
    <property type="entry name" value="CheY-like_superfamily"/>
</dbReference>
<dbReference type="PANTHER" id="PTHR44591:SF3">
    <property type="entry name" value="RESPONSE REGULATORY DOMAIN-CONTAINING PROTEIN"/>
    <property type="match status" value="1"/>
</dbReference>
<dbReference type="GO" id="GO:0000160">
    <property type="term" value="P:phosphorelay signal transduction system"/>
    <property type="evidence" value="ECO:0007669"/>
    <property type="project" value="InterPro"/>
</dbReference>
<dbReference type="OrthoDB" id="9789181at2"/>
<dbReference type="Gene3D" id="3.40.50.2300">
    <property type="match status" value="1"/>
</dbReference>
<protein>
    <submittedName>
        <fullName evidence="4">Response regulator</fullName>
    </submittedName>
</protein>
<dbReference type="InterPro" id="IPR001789">
    <property type="entry name" value="Sig_transdc_resp-reg_receiver"/>
</dbReference>
<dbReference type="KEGG" id="pgin:FRZ67_04575"/>
<evidence type="ECO:0000256" key="2">
    <source>
        <dbReference type="PROSITE-ProRule" id="PRU00169"/>
    </source>
</evidence>
<dbReference type="AlphaFoldDB" id="A0A5B8V534"/>
<dbReference type="Pfam" id="PF00072">
    <property type="entry name" value="Response_reg"/>
    <property type="match status" value="1"/>
</dbReference>
<dbReference type="RefSeq" id="WP_147188407.1">
    <property type="nucleotide sequence ID" value="NZ_CP042435.1"/>
</dbReference>
<name>A0A5B8V534_9BACT</name>
<evidence type="ECO:0000313" key="4">
    <source>
        <dbReference type="EMBL" id="QEC66607.1"/>
    </source>
</evidence>
<organism evidence="4 5">
    <name type="scientific">Panacibacter ginsenosidivorans</name>
    <dbReference type="NCBI Taxonomy" id="1813871"/>
    <lineage>
        <taxon>Bacteria</taxon>
        <taxon>Pseudomonadati</taxon>
        <taxon>Bacteroidota</taxon>
        <taxon>Chitinophagia</taxon>
        <taxon>Chitinophagales</taxon>
        <taxon>Chitinophagaceae</taxon>
        <taxon>Panacibacter</taxon>
    </lineage>
</organism>
<feature type="domain" description="Response regulatory" evidence="3">
    <location>
        <begin position="4"/>
        <end position="115"/>
    </location>
</feature>
<keyword evidence="5" id="KW-1185">Reference proteome</keyword>
<dbReference type="PANTHER" id="PTHR44591">
    <property type="entry name" value="STRESS RESPONSE REGULATOR PROTEIN 1"/>
    <property type="match status" value="1"/>
</dbReference>